<dbReference type="Proteomes" id="UP000014977">
    <property type="component" value="Unassembled WGS sequence"/>
</dbReference>
<keyword evidence="3 6" id="KW-0812">Transmembrane</keyword>
<dbReference type="InterPro" id="IPR004477">
    <property type="entry name" value="ComEC_N"/>
</dbReference>
<dbReference type="InterPro" id="IPR052159">
    <property type="entry name" value="Competence_DNA_uptake"/>
</dbReference>
<feature type="transmembrane region" description="Helical" evidence="6">
    <location>
        <begin position="257"/>
        <end position="279"/>
    </location>
</feature>
<feature type="transmembrane region" description="Helical" evidence="6">
    <location>
        <begin position="432"/>
        <end position="456"/>
    </location>
</feature>
<dbReference type="Pfam" id="PF00753">
    <property type="entry name" value="Lactamase_B"/>
    <property type="match status" value="1"/>
</dbReference>
<dbReference type="InterPro" id="IPR036866">
    <property type="entry name" value="RibonucZ/Hydroxyglut_hydro"/>
</dbReference>
<dbReference type="InterPro" id="IPR001279">
    <property type="entry name" value="Metallo-B-lactamas"/>
</dbReference>
<dbReference type="PANTHER" id="PTHR30619">
    <property type="entry name" value="DNA INTERNALIZATION/COMPETENCE PROTEIN COMEC/REC2"/>
    <property type="match status" value="1"/>
</dbReference>
<dbReference type="GO" id="GO:0030420">
    <property type="term" value="P:establishment of competence for transformation"/>
    <property type="evidence" value="ECO:0007669"/>
    <property type="project" value="InterPro"/>
</dbReference>
<dbReference type="CDD" id="cd07731">
    <property type="entry name" value="ComA-like_MBL-fold"/>
    <property type="match status" value="1"/>
</dbReference>
<evidence type="ECO:0000256" key="4">
    <source>
        <dbReference type="ARBA" id="ARBA00022989"/>
    </source>
</evidence>
<dbReference type="Gene3D" id="3.60.15.10">
    <property type="entry name" value="Ribonuclease Z/Hydroxyacylglutathione hydrolase-like"/>
    <property type="match status" value="1"/>
</dbReference>
<feature type="transmembrane region" description="Helical" evidence="6">
    <location>
        <begin position="401"/>
        <end position="420"/>
    </location>
</feature>
<dbReference type="eggNOG" id="COG2333">
    <property type="taxonomic scope" value="Bacteria"/>
</dbReference>
<feature type="transmembrane region" description="Helical" evidence="6">
    <location>
        <begin position="530"/>
        <end position="547"/>
    </location>
</feature>
<feature type="transmembrane region" description="Helical" evidence="6">
    <location>
        <begin position="339"/>
        <end position="358"/>
    </location>
</feature>
<comment type="subcellular location">
    <subcellularLocation>
        <location evidence="1">Cell membrane</location>
        <topology evidence="1">Multi-pass membrane protein</topology>
    </subcellularLocation>
</comment>
<evidence type="ECO:0000256" key="2">
    <source>
        <dbReference type="ARBA" id="ARBA00022475"/>
    </source>
</evidence>
<dbReference type="STRING" id="897.B2D07_17260"/>
<evidence type="ECO:0000259" key="7">
    <source>
        <dbReference type="Pfam" id="PF00753"/>
    </source>
</evidence>
<feature type="transmembrane region" description="Helical" evidence="6">
    <location>
        <begin position="291"/>
        <end position="310"/>
    </location>
</feature>
<dbReference type="InterPro" id="IPR035681">
    <property type="entry name" value="ComA-like_MBL"/>
</dbReference>
<evidence type="ECO:0000259" key="8">
    <source>
        <dbReference type="Pfam" id="PF03772"/>
    </source>
</evidence>
<protein>
    <submittedName>
        <fullName evidence="10">DNA internalization-related competence protein ComEC/Rec2</fullName>
    </submittedName>
</protein>
<dbReference type="NCBIfam" id="TIGR00361">
    <property type="entry name" value="ComEC_Rec2"/>
    <property type="match status" value="1"/>
</dbReference>
<evidence type="ECO:0000256" key="1">
    <source>
        <dbReference type="ARBA" id="ARBA00004651"/>
    </source>
</evidence>
<keyword evidence="5 6" id="KW-0472">Membrane</keyword>
<evidence type="ECO:0000313" key="10">
    <source>
        <dbReference type="EMBL" id="EPR44614.1"/>
    </source>
</evidence>
<dbReference type="InterPro" id="IPR004797">
    <property type="entry name" value="Competence_ComEC/Rec2"/>
</dbReference>
<comment type="caution">
    <text evidence="10">The sequence shown here is derived from an EMBL/GenBank/DDBJ whole genome shotgun (WGS) entry which is preliminary data.</text>
</comment>
<evidence type="ECO:0000256" key="6">
    <source>
        <dbReference type="SAM" id="Phobius"/>
    </source>
</evidence>
<keyword evidence="11" id="KW-1185">Reference proteome</keyword>
<dbReference type="Pfam" id="PF13567">
    <property type="entry name" value="DUF4131"/>
    <property type="match status" value="1"/>
</dbReference>
<dbReference type="PANTHER" id="PTHR30619:SF1">
    <property type="entry name" value="RECOMBINATION PROTEIN 2"/>
    <property type="match status" value="1"/>
</dbReference>
<dbReference type="NCBIfam" id="TIGR00360">
    <property type="entry name" value="ComEC_N-term"/>
    <property type="match status" value="1"/>
</dbReference>
<dbReference type="SUPFAM" id="SSF56281">
    <property type="entry name" value="Metallo-hydrolase/oxidoreductase"/>
    <property type="match status" value="1"/>
</dbReference>
<dbReference type="RefSeq" id="WP_020875313.1">
    <property type="nucleotide sequence ID" value="NZ_ATHJ01000022.1"/>
</dbReference>
<reference evidence="10 11" key="1">
    <citation type="journal article" date="2013" name="Genome Announc.">
        <title>Draft genome sequences for three mercury-methylating, sulfate-reducing bacteria.</title>
        <authorList>
            <person name="Brown S.D."/>
            <person name="Hurt R.A.Jr."/>
            <person name="Gilmour C.C."/>
            <person name="Elias D.A."/>
        </authorList>
    </citation>
    <scope>NUCLEOTIDE SEQUENCE [LARGE SCALE GENOMIC DNA]</scope>
    <source>
        <strain evidence="10 11">DSM 2059</strain>
    </source>
</reference>
<dbReference type="AlphaFoldDB" id="S7VD41"/>
<feature type="transmembrane region" description="Helical" evidence="6">
    <location>
        <begin position="49"/>
        <end position="69"/>
    </location>
</feature>
<dbReference type="GO" id="GO:0005886">
    <property type="term" value="C:plasma membrane"/>
    <property type="evidence" value="ECO:0007669"/>
    <property type="project" value="UniProtKB-SubCell"/>
</dbReference>
<feature type="domain" description="Metallo-beta-lactamase" evidence="7">
    <location>
        <begin position="562"/>
        <end position="639"/>
    </location>
</feature>
<gene>
    <name evidence="10" type="ORF">dsmv_1073</name>
</gene>
<evidence type="ECO:0000256" key="5">
    <source>
        <dbReference type="ARBA" id="ARBA00023136"/>
    </source>
</evidence>
<organism evidence="10 11">
    <name type="scientific">Desulfococcus multivorans DSM 2059</name>
    <dbReference type="NCBI Taxonomy" id="1121405"/>
    <lineage>
        <taxon>Bacteria</taxon>
        <taxon>Pseudomonadati</taxon>
        <taxon>Thermodesulfobacteriota</taxon>
        <taxon>Desulfobacteria</taxon>
        <taxon>Desulfobacterales</taxon>
        <taxon>Desulfococcaceae</taxon>
        <taxon>Desulfococcus</taxon>
    </lineage>
</organism>
<dbReference type="eggNOG" id="COG0658">
    <property type="taxonomic scope" value="Bacteria"/>
</dbReference>
<feature type="domain" description="ComEC/Rec2-related protein" evidence="8">
    <location>
        <begin position="233"/>
        <end position="511"/>
    </location>
</feature>
<dbReference type="Pfam" id="PF03772">
    <property type="entry name" value="Competence"/>
    <property type="match status" value="1"/>
</dbReference>
<feature type="transmembrane region" description="Helical" evidence="6">
    <location>
        <begin position="486"/>
        <end position="510"/>
    </location>
</feature>
<accession>S7VD41</accession>
<feature type="domain" description="DUF4131" evidence="9">
    <location>
        <begin position="30"/>
        <end position="187"/>
    </location>
</feature>
<proteinExistence type="predicted"/>
<dbReference type="InterPro" id="IPR025405">
    <property type="entry name" value="DUF4131"/>
</dbReference>
<evidence type="ECO:0000259" key="9">
    <source>
        <dbReference type="Pfam" id="PF13567"/>
    </source>
</evidence>
<sequence length="830" mass="90820">MSGNPLARPARLLAAALAAGIFLGDFLPGPALPAWIAAGVCLFRLVRDVLRRSPALFSPLILFFLLGYLSIQPWSAPRFTADHLVHYAERYYPRIHGRILTPPETDERRVSFVMASVSLGPDVGPVTGNLRVTAAREGIPPLRQGDEIRFSGRVRRIRSLKNPGGFDYARFMAFREIHCTAYIRKGSLRVLTGSLPSVDRAAASRPPAGLRERIHARIRQSRSADAGAVMAALLIGEKGQIDPDLRNRFNRAGIGHLLAISGLHVGIVTAFAYAGFRWLLAFVPPLLWRGWLRKAAALAALFPVFVYAHLAQWSPATQRAVCMAAAVCLSLWFGRESDVGNGIALAVLVILAAFPPALFAISFQLSFAAVIAIVAGMSAFARRPPADRGRLRSLGEKAGGLTAVSLLATLGTLPLCMIHFNRISFIGIIANLFFIPWVGGLVLPLGLLAVFVFPVAPDLAGIGFDMCGRLLDLALMMLPLFSELPFGAFVTIVPTAFEVGLYYVVGGLLLAEVSARQGGKTAGRRRRMRWLWGAVAVAVLADGLYWTHDRFFRDDLRVTVIDVGQGSAALVEFPRGYRMLIDGGGYYDPRVFDVGSRVVAPLLRRRRILTLDAVVLSHPDSDHLNGLIPIVEQFRVKSLWTTGMEGYAEADNVRALMAAARQKCVPTPAFESLARKTDINGVALEIFYPPHDVARTDPSRMSRRDWRRKSNNRSMVIGIRLGDIGILFPGDIERRAEKVVTAAWGSRLQHRVLVAPHHGSRTSSSPDFLAWVRPQYVLISAGRGNRFGCPHPEVLTRYRDMGARILRTDTAGALTLTTDGRRLFVGPAVP</sequence>
<name>S7VD41_DESML</name>
<dbReference type="OrthoDB" id="9790149at2"/>
<evidence type="ECO:0000256" key="3">
    <source>
        <dbReference type="ARBA" id="ARBA00022692"/>
    </source>
</evidence>
<dbReference type="EMBL" id="ATHJ01000022">
    <property type="protein sequence ID" value="EPR44614.1"/>
    <property type="molecule type" value="Genomic_DNA"/>
</dbReference>
<keyword evidence="2" id="KW-1003">Cell membrane</keyword>
<keyword evidence="4 6" id="KW-1133">Transmembrane helix</keyword>
<evidence type="ECO:0000313" key="11">
    <source>
        <dbReference type="Proteomes" id="UP000014977"/>
    </source>
</evidence>